<sequence>MKSSSTCLPAAGKGNSLSAPLMARCLLLLAALFITLSGWCTGTPVYTINSSQATLTVRNIGSGTYGIGIQLNSTTTYYEQNAPLAVEVVNTAGTATWLTGAYTAVQDMGGGLYKCTGNITSANGSVFAFTDTYKAYNATGTFEINRTVAVTTANAADAGFSTRLAFQRDVTSAMNDYDFFAPSIWYKNNADVADNALATDLTDNYYWFREDRMPLPIFMVRQKSNGATFSVYHKSPDGSTFKTEDGLNRVIDGRMKFASMGMQNNTQPLIGMLFPGTEGERTGIFGMSTTKRWAYRSNPVTLNYTQQYSMSVTLTSETDYTAALKNTWINYYNSSNPALYSVNLTQVYLDQVAILNRYWQSINGAPGVPFRIKLDGTVESQNDYNYDMGFVGMQLPNAALLIREGINANNATLLSRGEQMAEWWANNASLQNGCVKTWYDPYPQTWRSYATYMRVIGDGMTGLLWAWNFEKKHGVDKANWLNVCTKAGAWLASIQNGDGSFPRAVNYADNTIAFADKTNTSHVIAFLVDLYKATGADVYLQTALKAGNYIYTDVYQNFRYVGGTPDNPNVPDKEAASMALRSFLALYDLTKDTKWLNAASQTAYYYETWVYSWNVPIPQDDAGATYPKTRSVTGLSVIATGNNAADSYAAIDAFSFYRMYLYNGDAHLLQMAKLLLQNTKQAVNWDRANPVAGYGDPGILGEATNVMIPRGHGVNYYLPWQTYNLMEPLVLMWDVFGSYDISTAETLSLTDRQTRNNNYSNTRGFMQAATTPAGIISGGTYRITGVQSGKVMEVEASSTTNGANISQNQWNNTSNQKWVVTYVGGGYYSLTAVHSGQAVDVVASSVADGANITQWPYYGNANQQWQLTNVGGSNYKIINRNSGKAVDVAGFSLSNGGNIQQFTYNATDNQKWTFELLSAPPIVSGGVYKVTNKNSNKVMEVEGAAAANGANISQNQWMNTDNQKWTVTDVGSGYYSIRAVHSGQAVDVVASSTADGANITQWPYYGNTNQQWQILDAGSGYYKIVNRNSAKVVDVENFSLSNGANISQYHWTGTDNQLWKFELQTAGVPARIATLPIAKKAAADSAVALNPVLTLFPNPASGELHVRWNFPAAEKTTLQVFSIDGKLQQAQTATNTALVVMNTSRLKAGTYLLTISNSKEVITRKFMVTR</sequence>
<evidence type="ECO:0000259" key="1">
    <source>
        <dbReference type="SMART" id="SM00458"/>
    </source>
</evidence>
<dbReference type="SMART" id="SM00458">
    <property type="entry name" value="RICIN"/>
    <property type="match status" value="2"/>
</dbReference>
<gene>
    <name evidence="2" type="ORF">DXN05_16270</name>
</gene>
<dbReference type="Gene3D" id="2.80.10.50">
    <property type="match status" value="6"/>
</dbReference>
<accession>A0A3E1NGL3</accession>
<dbReference type="AlphaFoldDB" id="A0A3E1NGL3"/>
<evidence type="ECO:0000313" key="2">
    <source>
        <dbReference type="EMBL" id="RFM27027.1"/>
    </source>
</evidence>
<dbReference type="InterPro" id="IPR035992">
    <property type="entry name" value="Ricin_B-like_lectins"/>
</dbReference>
<dbReference type="Proteomes" id="UP000261284">
    <property type="component" value="Unassembled WGS sequence"/>
</dbReference>
<dbReference type="InterPro" id="IPR008928">
    <property type="entry name" value="6-hairpin_glycosidase_sf"/>
</dbReference>
<dbReference type="InterPro" id="IPR000772">
    <property type="entry name" value="Ricin_B_lectin"/>
</dbReference>
<comment type="caution">
    <text evidence="2">The sequence shown here is derived from an EMBL/GenBank/DDBJ whole genome shotgun (WGS) entry which is preliminary data.</text>
</comment>
<proteinExistence type="predicted"/>
<dbReference type="Pfam" id="PF18962">
    <property type="entry name" value="Por_Secre_tail"/>
    <property type="match status" value="1"/>
</dbReference>
<keyword evidence="3" id="KW-1185">Reference proteome</keyword>
<feature type="domain" description="Ricin B lectin" evidence="1">
    <location>
        <begin position="778"/>
        <end position="915"/>
    </location>
</feature>
<dbReference type="OrthoDB" id="1381994at2"/>
<feature type="domain" description="Ricin B lectin" evidence="1">
    <location>
        <begin position="925"/>
        <end position="1062"/>
    </location>
</feature>
<dbReference type="RefSeq" id="WP_116848334.1">
    <property type="nucleotide sequence ID" value="NZ_QTJU01000006.1"/>
</dbReference>
<dbReference type="InterPro" id="IPR026444">
    <property type="entry name" value="Secre_tail"/>
</dbReference>
<dbReference type="GO" id="GO:0005975">
    <property type="term" value="P:carbohydrate metabolic process"/>
    <property type="evidence" value="ECO:0007669"/>
    <property type="project" value="InterPro"/>
</dbReference>
<reference evidence="2 3" key="1">
    <citation type="submission" date="2018-08" db="EMBL/GenBank/DDBJ databases">
        <title>Chitinophagaceae sp. K23C18032701, a novel bacterium isolated from forest soil.</title>
        <authorList>
            <person name="Wang C."/>
        </authorList>
    </citation>
    <scope>NUCLEOTIDE SEQUENCE [LARGE SCALE GENOMIC DNA]</scope>
    <source>
        <strain evidence="2 3">K23C18032701</strain>
    </source>
</reference>
<dbReference type="SUPFAM" id="SSF48208">
    <property type="entry name" value="Six-hairpin glycosidases"/>
    <property type="match status" value="1"/>
</dbReference>
<protein>
    <submittedName>
        <fullName evidence="2">T9SS C-terminal target domain-containing protein</fullName>
    </submittedName>
</protein>
<dbReference type="SUPFAM" id="SSF50370">
    <property type="entry name" value="Ricin B-like lectins"/>
    <property type="match status" value="2"/>
</dbReference>
<evidence type="ECO:0000313" key="3">
    <source>
        <dbReference type="Proteomes" id="UP000261284"/>
    </source>
</evidence>
<dbReference type="PROSITE" id="PS50231">
    <property type="entry name" value="RICIN_B_LECTIN"/>
    <property type="match status" value="3"/>
</dbReference>
<dbReference type="CDD" id="cd00161">
    <property type="entry name" value="beta-trefoil_Ricin-like"/>
    <property type="match status" value="1"/>
</dbReference>
<dbReference type="NCBIfam" id="TIGR04183">
    <property type="entry name" value="Por_Secre_tail"/>
    <property type="match status" value="1"/>
</dbReference>
<dbReference type="EMBL" id="QTJU01000006">
    <property type="protein sequence ID" value="RFM27027.1"/>
    <property type="molecule type" value="Genomic_DNA"/>
</dbReference>
<name>A0A3E1NGL3_9BACT</name>
<organism evidence="2 3">
    <name type="scientific">Deminuibacter soli</name>
    <dbReference type="NCBI Taxonomy" id="2291815"/>
    <lineage>
        <taxon>Bacteria</taxon>
        <taxon>Pseudomonadati</taxon>
        <taxon>Bacteroidota</taxon>
        <taxon>Chitinophagia</taxon>
        <taxon>Chitinophagales</taxon>
        <taxon>Chitinophagaceae</taxon>
        <taxon>Deminuibacter</taxon>
    </lineage>
</organism>
<dbReference type="Pfam" id="PF14200">
    <property type="entry name" value="RicinB_lectin_2"/>
    <property type="match status" value="3"/>
</dbReference>